<dbReference type="PROSITE" id="PS52004">
    <property type="entry name" value="KS3_2"/>
    <property type="match status" value="1"/>
</dbReference>
<dbReference type="InterPro" id="IPR036736">
    <property type="entry name" value="ACP-like_sf"/>
</dbReference>
<dbReference type="PROSITE" id="PS50075">
    <property type="entry name" value="CARRIER"/>
    <property type="match status" value="1"/>
</dbReference>
<dbReference type="Pfam" id="PF00109">
    <property type="entry name" value="ketoacyl-synt"/>
    <property type="match status" value="1"/>
</dbReference>
<dbReference type="Proteomes" id="UP001185755">
    <property type="component" value="Unassembled WGS sequence"/>
</dbReference>
<evidence type="ECO:0000313" key="8">
    <source>
        <dbReference type="Proteomes" id="UP001185755"/>
    </source>
</evidence>
<evidence type="ECO:0000256" key="2">
    <source>
        <dbReference type="ARBA" id="ARBA00022553"/>
    </source>
</evidence>
<organism evidence="7 8">
    <name type="scientific">Rhodococcoides yunnanense</name>
    <dbReference type="NCBI Taxonomy" id="278209"/>
    <lineage>
        <taxon>Bacteria</taxon>
        <taxon>Bacillati</taxon>
        <taxon>Actinomycetota</taxon>
        <taxon>Actinomycetes</taxon>
        <taxon>Mycobacteriales</taxon>
        <taxon>Nocardiaceae</taxon>
        <taxon>Rhodococcoides</taxon>
    </lineage>
</organism>
<proteinExistence type="predicted"/>
<dbReference type="Pfam" id="PF00698">
    <property type="entry name" value="Acyl_transf_1"/>
    <property type="match status" value="1"/>
</dbReference>
<dbReference type="InterPro" id="IPR018201">
    <property type="entry name" value="Ketoacyl_synth_AS"/>
</dbReference>
<dbReference type="PANTHER" id="PTHR43775">
    <property type="entry name" value="FATTY ACID SYNTHASE"/>
    <property type="match status" value="1"/>
</dbReference>
<dbReference type="Pfam" id="PF02801">
    <property type="entry name" value="Ketoacyl-synt_C"/>
    <property type="match status" value="1"/>
</dbReference>
<dbReference type="InterPro" id="IPR020806">
    <property type="entry name" value="PKS_PP-bd"/>
</dbReference>
<evidence type="ECO:0000256" key="3">
    <source>
        <dbReference type="ARBA" id="ARBA00022679"/>
    </source>
</evidence>
<dbReference type="SUPFAM" id="SSF47336">
    <property type="entry name" value="ACP-like"/>
    <property type="match status" value="1"/>
</dbReference>
<sequence length="1200" mass="126772">MTTQERTSPPNAIAVVGMACRFPGADGIEAYWQMLRDGVEGITHFATEELIDKGVSPQLVRHPDFVAAKGYLPDSSNFDWQFFRYNRADAANIDPQQRVFLECASTAIDDAGFDPARFAGRVGIYAGSDRTPLNTDGDLSPLVRVISHEKDFVATRVAYKLGLRGPAVTVQTACSTSLTAIHMAARALLGGECDAALAGGVAVSPPGEWGYLHESGSVLSPDGHCRTFDARAGGTVPSEGVGVVVLKRLEDAELDGDRVLAVIRGSALNNDGSDKIGFTAPSIPGQSEVIRHAHQVSGVEPGDIGYIECHGTATRMGDPVEVAALTDAFEDLPDGGGPIWLGAVKSNLGHTSAAAGVAGFIKTVLMLKHRELVPTLHYTEPNPLLDLSASPFEVSVRTQPWPGPGTPTAAVSAFGVGGTNAHVVLQAAPEHNSPVAAPGDRVLMLSAATPEALDQLRIRVADRLTTDSGPELAAAARTLLDRRVYPCRQTVVAADSTEAGAALRAARPATTKSLGKVAFLFPGHGVLRHPAGASAYRMLPVFRDVFDEVNAFMREEHNIDITPLVTPDAPSAWFEDFVHQQVCLFALPYALGRQLGAWGIEPTALVGNSVGEFAAAALAGMWTATEAATLVLERSRAIGSSEPGRMLAVAASADEIACRIDLDGPIDISSISRGGVVLSGPVAAVEALLSGSALVGLDTRMLNLEVAGHSSLVRPAGERLTELITAIPPREPQRPMVLNTTGGWAEPAEVAGTKYWAEQVYRPVLLDDCMQTLLDSDCRTFLELGAGSTMLGVLRLQDKWEATHSGIALLGRAEDGNRGLLRGLGALWEHGAGGVEEVLAPAEKGLIRVSLPGHPFAAVDPADIGAATTSVVSTAHHDPTHALAHRLWCAALGVPVAAPQDDFLELGGESLVALQLMRQLRDRLGVDIPAVEFLRQPTFGYLLELLDKQRDDTVSATVPGLVVLREGIGRPLFLIADAAESALSYLELTGHLDDPRPVYGLEPRCTGTRTSVEDNAAEHLTALVSVQPHGPYTLGGWSFGAIVAHELAAKLIARGEEVDLLVCLDAYVPGKAGRRIGSDPAFVAGHLRLLASSMLGLGEVGAQAKRNPALPRLLRDKFVVLAGYRPRPVDCRALVLKVEVDPSEAARLGVELEAFYSGGVTVCPVSGDHWSMLRGQHAAQLAALLTDSLRATEGNTDGNH</sequence>
<dbReference type="SUPFAM" id="SSF53901">
    <property type="entry name" value="Thiolase-like"/>
    <property type="match status" value="1"/>
</dbReference>
<accession>A0ABU4BI69</accession>
<feature type="domain" description="Ketosynthase family 3 (KS3)" evidence="6">
    <location>
        <begin position="10"/>
        <end position="427"/>
    </location>
</feature>
<dbReference type="InterPro" id="IPR020841">
    <property type="entry name" value="PKS_Beta-ketoAc_synthase_dom"/>
</dbReference>
<dbReference type="Gene3D" id="3.30.70.3290">
    <property type="match status" value="1"/>
</dbReference>
<dbReference type="Gene3D" id="3.40.47.10">
    <property type="match status" value="1"/>
</dbReference>
<reference evidence="7 8" key="1">
    <citation type="submission" date="2023-10" db="EMBL/GenBank/DDBJ databases">
        <title>Development of a sustainable strategy for remediation of hydrocarbon-contaminated territories based on the waste exchange concept.</title>
        <authorList>
            <person name="Krivoruchko A."/>
        </authorList>
    </citation>
    <scope>NUCLEOTIDE SEQUENCE [LARGE SCALE GENOMIC DNA]</scope>
    <source>
        <strain evidence="7 8">IEGM 1323</strain>
    </source>
</reference>
<evidence type="ECO:0000259" key="5">
    <source>
        <dbReference type="PROSITE" id="PS50075"/>
    </source>
</evidence>
<dbReference type="SUPFAM" id="SSF52151">
    <property type="entry name" value="FabD/lysophospholipase-like"/>
    <property type="match status" value="1"/>
</dbReference>
<dbReference type="Pfam" id="PF16197">
    <property type="entry name" value="KAsynt_C_assoc"/>
    <property type="match status" value="1"/>
</dbReference>
<evidence type="ECO:0000313" key="7">
    <source>
        <dbReference type="EMBL" id="MDV6263916.1"/>
    </source>
</evidence>
<dbReference type="Pfam" id="PF00975">
    <property type="entry name" value="Thioesterase"/>
    <property type="match status" value="1"/>
</dbReference>
<dbReference type="InterPro" id="IPR016039">
    <property type="entry name" value="Thiolase-like"/>
</dbReference>
<evidence type="ECO:0000256" key="1">
    <source>
        <dbReference type="ARBA" id="ARBA00022450"/>
    </source>
</evidence>
<dbReference type="EMBL" id="JAWLJX010000009">
    <property type="protein sequence ID" value="MDV6263916.1"/>
    <property type="molecule type" value="Genomic_DNA"/>
</dbReference>
<dbReference type="InterPro" id="IPR014043">
    <property type="entry name" value="Acyl_transferase_dom"/>
</dbReference>
<evidence type="ECO:0000259" key="6">
    <source>
        <dbReference type="PROSITE" id="PS52004"/>
    </source>
</evidence>
<dbReference type="CDD" id="cd00833">
    <property type="entry name" value="PKS"/>
    <property type="match status" value="1"/>
</dbReference>
<dbReference type="InterPro" id="IPR020802">
    <property type="entry name" value="TesA-like"/>
</dbReference>
<dbReference type="InterPro" id="IPR001031">
    <property type="entry name" value="Thioesterase"/>
</dbReference>
<dbReference type="Gene3D" id="3.40.50.1820">
    <property type="entry name" value="alpha/beta hydrolase"/>
    <property type="match status" value="1"/>
</dbReference>
<dbReference type="SUPFAM" id="SSF53474">
    <property type="entry name" value="alpha/beta-Hydrolases"/>
    <property type="match status" value="1"/>
</dbReference>
<keyword evidence="8" id="KW-1185">Reference proteome</keyword>
<dbReference type="InterPro" id="IPR029058">
    <property type="entry name" value="AB_hydrolase_fold"/>
</dbReference>
<comment type="caution">
    <text evidence="7">The sequence shown here is derived from an EMBL/GenBank/DDBJ whole genome shotgun (WGS) entry which is preliminary data.</text>
</comment>
<dbReference type="SMART" id="SM00823">
    <property type="entry name" value="PKS_PP"/>
    <property type="match status" value="1"/>
</dbReference>
<dbReference type="InterPro" id="IPR050091">
    <property type="entry name" value="PKS_NRPS_Biosynth_Enz"/>
</dbReference>
<dbReference type="PROSITE" id="PS51257">
    <property type="entry name" value="PROKAR_LIPOPROTEIN"/>
    <property type="match status" value="1"/>
</dbReference>
<dbReference type="RefSeq" id="WP_317566034.1">
    <property type="nucleotide sequence ID" value="NZ_JAWLJX010000009.1"/>
</dbReference>
<dbReference type="SMART" id="SM00824">
    <property type="entry name" value="PKS_TE"/>
    <property type="match status" value="1"/>
</dbReference>
<dbReference type="InterPro" id="IPR032821">
    <property type="entry name" value="PKS_assoc"/>
</dbReference>
<gene>
    <name evidence="7" type="ORF">R3P96_21465</name>
</gene>
<dbReference type="InterPro" id="IPR014030">
    <property type="entry name" value="Ketoacyl_synth_N"/>
</dbReference>
<keyword evidence="4" id="KW-0511">Multifunctional enzyme</keyword>
<feature type="domain" description="Carrier" evidence="5">
    <location>
        <begin position="875"/>
        <end position="950"/>
    </location>
</feature>
<dbReference type="InterPro" id="IPR009081">
    <property type="entry name" value="PP-bd_ACP"/>
</dbReference>
<keyword evidence="3" id="KW-0808">Transferase</keyword>
<dbReference type="InterPro" id="IPR001227">
    <property type="entry name" value="Ac_transferase_dom_sf"/>
</dbReference>
<evidence type="ECO:0000256" key="4">
    <source>
        <dbReference type="ARBA" id="ARBA00023268"/>
    </source>
</evidence>
<dbReference type="Gene3D" id="3.40.366.10">
    <property type="entry name" value="Malonyl-Coenzyme A Acyl Carrier Protein, domain 2"/>
    <property type="match status" value="1"/>
</dbReference>
<dbReference type="InterPro" id="IPR014031">
    <property type="entry name" value="Ketoacyl_synth_C"/>
</dbReference>
<dbReference type="PANTHER" id="PTHR43775:SF37">
    <property type="entry name" value="SI:DKEY-61P9.11"/>
    <property type="match status" value="1"/>
</dbReference>
<keyword evidence="2" id="KW-0597">Phosphoprotein</keyword>
<keyword evidence="1" id="KW-0596">Phosphopantetheine</keyword>
<dbReference type="SMART" id="SM00827">
    <property type="entry name" value="PKS_AT"/>
    <property type="match status" value="1"/>
</dbReference>
<name>A0ABU4BI69_9NOCA</name>
<dbReference type="Gene3D" id="1.10.1200.10">
    <property type="entry name" value="ACP-like"/>
    <property type="match status" value="1"/>
</dbReference>
<dbReference type="SMART" id="SM00825">
    <property type="entry name" value="PKS_KS"/>
    <property type="match status" value="1"/>
</dbReference>
<dbReference type="Pfam" id="PF00550">
    <property type="entry name" value="PP-binding"/>
    <property type="match status" value="1"/>
</dbReference>
<protein>
    <submittedName>
        <fullName evidence="7">Beta-ketoacyl synthase N-terminal-like domain-containing protein</fullName>
    </submittedName>
</protein>
<dbReference type="InterPro" id="IPR016035">
    <property type="entry name" value="Acyl_Trfase/lysoPLipase"/>
</dbReference>
<dbReference type="PROSITE" id="PS00606">
    <property type="entry name" value="KS3_1"/>
    <property type="match status" value="1"/>
</dbReference>
<dbReference type="Gene3D" id="3.30.70.250">
    <property type="entry name" value="Malonyl-CoA ACP transacylase, ACP-binding"/>
    <property type="match status" value="1"/>
</dbReference>